<comment type="subcellular location">
    <subcellularLocation>
        <location evidence="1">Cell inner membrane</location>
        <topology evidence="1">Multi-pass membrane protein</topology>
    </subcellularLocation>
</comment>
<keyword evidence="7 13" id="KW-0067">ATP-binding</keyword>
<keyword evidence="2" id="KW-0813">Transport</keyword>
<dbReference type="PROSITE" id="PS00211">
    <property type="entry name" value="ABC_TRANSPORTER_1"/>
    <property type="match status" value="1"/>
</dbReference>
<evidence type="ECO:0000256" key="8">
    <source>
        <dbReference type="ARBA" id="ARBA00022989"/>
    </source>
</evidence>
<dbReference type="Pfam" id="PF12704">
    <property type="entry name" value="MacB_PCD"/>
    <property type="match status" value="1"/>
</dbReference>
<dbReference type="GO" id="GO:0022857">
    <property type="term" value="F:transmembrane transporter activity"/>
    <property type="evidence" value="ECO:0007669"/>
    <property type="project" value="UniProtKB-ARBA"/>
</dbReference>
<dbReference type="GO" id="GO:0005886">
    <property type="term" value="C:plasma membrane"/>
    <property type="evidence" value="ECO:0007669"/>
    <property type="project" value="UniProtKB-SubCell"/>
</dbReference>
<feature type="domain" description="ABC transporter" evidence="12">
    <location>
        <begin position="6"/>
        <end position="245"/>
    </location>
</feature>
<dbReference type="PROSITE" id="PS50893">
    <property type="entry name" value="ABC_TRANSPORTER_2"/>
    <property type="match status" value="1"/>
</dbReference>
<keyword evidence="3" id="KW-1003">Cell membrane</keyword>
<keyword evidence="6" id="KW-0547">Nucleotide-binding</keyword>
<dbReference type="Pfam" id="PF02687">
    <property type="entry name" value="FtsX"/>
    <property type="match status" value="1"/>
</dbReference>
<dbReference type="GO" id="GO:0016887">
    <property type="term" value="F:ATP hydrolysis activity"/>
    <property type="evidence" value="ECO:0007669"/>
    <property type="project" value="InterPro"/>
</dbReference>
<organism evidence="13">
    <name type="scientific">candidate division CPR3 bacterium</name>
    <dbReference type="NCBI Taxonomy" id="2268181"/>
    <lineage>
        <taxon>Bacteria</taxon>
        <taxon>Bacteria division CPR3</taxon>
    </lineage>
</organism>
<keyword evidence="8 11" id="KW-1133">Transmembrane helix</keyword>
<reference evidence="13" key="1">
    <citation type="journal article" date="2020" name="mSystems">
        <title>Genome- and Community-Level Interaction Insights into Carbon Utilization and Element Cycling Functions of Hydrothermarchaeota in Hydrothermal Sediment.</title>
        <authorList>
            <person name="Zhou Z."/>
            <person name="Liu Y."/>
            <person name="Xu W."/>
            <person name="Pan J."/>
            <person name="Luo Z.H."/>
            <person name="Li M."/>
        </authorList>
    </citation>
    <scope>NUCLEOTIDE SEQUENCE [LARGE SCALE GENOMIC DNA]</scope>
    <source>
        <strain evidence="13">SpSt-757</strain>
    </source>
</reference>
<protein>
    <submittedName>
        <fullName evidence="13">ABC transporter ATP-binding protein/permease</fullName>
    </submittedName>
</protein>
<dbReference type="Pfam" id="PF00005">
    <property type="entry name" value="ABC_tran"/>
    <property type="match status" value="1"/>
</dbReference>
<sequence>MKTPVIEVRNLVKKFKVGKSYIKALQGVNFSLYPGEFLIIYGPSGCGKSTLLNILARLDDYDSGEVLIRGENLKNLKGLDLVKHRRSSIGMVFQNFNLIPSLSVLDNVALPLTFSGLPKRERESRAAELLTAVGLKERMHYYPFELSGGEQQRVAIARALVSNPWILLVDEPTGNLDEKSGWEVISLLSELNRKYKRTILLLTHNSAYFSVADRILYMRDGKIEKEDIVPEKMKFQPASERPAALPYFIASKIRNHMRLKDVIKLAYKHFRFARSRSFLTVLGIVIGILAIILLVSLGIGLQKITASRLADFTALQTINVSPSSQTAKLDKDTMEKIKKIENVEMISPLINLAGSGTLMGTTTAVSVTGLVPSNLKFEQVEMAEGRTFSEDNASEAIVSKSALKAFAINDQDKVLNSQLGLELMVSEEKPPINLKLNVVGISGEKATPEIYVPISVLDKAIQGGYTSLNVKVRDRKKIKETKAKIEEMGFGASSTSELIDQVDKVFLIIQIILGAIGAIGFFVASFGIVNTMTISLLERTREIGIMKALGISNRDIRRIFVFESMLFGLFGGIFGVGLGYLTGQGFNGLIHLLMQKSGEAEVLNPFVTPLKFALTVIFFSVAVAWAAGFYPAFRASRLSPLDALRHE</sequence>
<dbReference type="InterPro" id="IPR003838">
    <property type="entry name" value="ABC3_permease_C"/>
</dbReference>
<keyword evidence="4" id="KW-0997">Cell inner membrane</keyword>
<comment type="similarity">
    <text evidence="10">Belongs to the ABC transporter superfamily. Macrolide exporter (TC 3.A.1.122) family.</text>
</comment>
<dbReference type="GO" id="GO:0098796">
    <property type="term" value="C:membrane protein complex"/>
    <property type="evidence" value="ECO:0007669"/>
    <property type="project" value="UniProtKB-ARBA"/>
</dbReference>
<evidence type="ECO:0000256" key="2">
    <source>
        <dbReference type="ARBA" id="ARBA00022448"/>
    </source>
</evidence>
<dbReference type="CDD" id="cd03255">
    <property type="entry name" value="ABC_MJ0796_LolCDE_FtsE"/>
    <property type="match status" value="1"/>
</dbReference>
<dbReference type="InterPro" id="IPR017911">
    <property type="entry name" value="MacB-like_ATP-bd"/>
</dbReference>
<comment type="caution">
    <text evidence="13">The sequence shown here is derived from an EMBL/GenBank/DDBJ whole genome shotgun (WGS) entry which is preliminary data.</text>
</comment>
<gene>
    <name evidence="13" type="ORF">ENV41_04735</name>
</gene>
<feature type="transmembrane region" description="Helical" evidence="11">
    <location>
        <begin position="505"/>
        <end position="538"/>
    </location>
</feature>
<keyword evidence="9 11" id="KW-0472">Membrane</keyword>
<dbReference type="AlphaFoldDB" id="A0A7V3N4V9"/>
<dbReference type="SMART" id="SM00382">
    <property type="entry name" value="AAA"/>
    <property type="match status" value="1"/>
</dbReference>
<evidence type="ECO:0000256" key="1">
    <source>
        <dbReference type="ARBA" id="ARBA00004429"/>
    </source>
</evidence>
<dbReference type="PANTHER" id="PTHR42798">
    <property type="entry name" value="LIPOPROTEIN-RELEASING SYSTEM ATP-BINDING PROTEIN LOLD"/>
    <property type="match status" value="1"/>
</dbReference>
<evidence type="ECO:0000256" key="9">
    <source>
        <dbReference type="ARBA" id="ARBA00023136"/>
    </source>
</evidence>
<dbReference type="InterPro" id="IPR025857">
    <property type="entry name" value="MacB_PCD"/>
</dbReference>
<feature type="transmembrane region" description="Helical" evidence="11">
    <location>
        <begin position="612"/>
        <end position="633"/>
    </location>
</feature>
<dbReference type="SUPFAM" id="SSF52540">
    <property type="entry name" value="P-loop containing nucleoside triphosphate hydrolases"/>
    <property type="match status" value="1"/>
</dbReference>
<evidence type="ECO:0000256" key="11">
    <source>
        <dbReference type="SAM" id="Phobius"/>
    </source>
</evidence>
<dbReference type="InterPro" id="IPR027417">
    <property type="entry name" value="P-loop_NTPase"/>
</dbReference>
<dbReference type="EMBL" id="DTGG01000145">
    <property type="protein sequence ID" value="HFZ09416.1"/>
    <property type="molecule type" value="Genomic_DNA"/>
</dbReference>
<evidence type="ECO:0000256" key="10">
    <source>
        <dbReference type="ARBA" id="ARBA00038388"/>
    </source>
</evidence>
<dbReference type="Gene3D" id="3.40.50.300">
    <property type="entry name" value="P-loop containing nucleotide triphosphate hydrolases"/>
    <property type="match status" value="1"/>
</dbReference>
<evidence type="ECO:0000256" key="7">
    <source>
        <dbReference type="ARBA" id="ARBA00022840"/>
    </source>
</evidence>
<accession>A0A7V3N4V9</accession>
<dbReference type="GO" id="GO:0005524">
    <property type="term" value="F:ATP binding"/>
    <property type="evidence" value="ECO:0007669"/>
    <property type="project" value="UniProtKB-KW"/>
</dbReference>
<dbReference type="FunFam" id="3.40.50.300:FF:000032">
    <property type="entry name" value="Export ABC transporter ATP-binding protein"/>
    <property type="match status" value="1"/>
</dbReference>
<dbReference type="InterPro" id="IPR003439">
    <property type="entry name" value="ABC_transporter-like_ATP-bd"/>
</dbReference>
<keyword evidence="5 11" id="KW-0812">Transmembrane</keyword>
<name>A0A7V3N4V9_UNCC3</name>
<dbReference type="InterPro" id="IPR017871">
    <property type="entry name" value="ABC_transporter-like_CS"/>
</dbReference>
<evidence type="ECO:0000313" key="13">
    <source>
        <dbReference type="EMBL" id="HFZ09416.1"/>
    </source>
</evidence>
<evidence type="ECO:0000256" key="3">
    <source>
        <dbReference type="ARBA" id="ARBA00022475"/>
    </source>
</evidence>
<feature type="transmembrane region" description="Helical" evidence="11">
    <location>
        <begin position="559"/>
        <end position="581"/>
    </location>
</feature>
<proteinExistence type="inferred from homology"/>
<feature type="transmembrane region" description="Helical" evidence="11">
    <location>
        <begin position="278"/>
        <end position="301"/>
    </location>
</feature>
<evidence type="ECO:0000256" key="6">
    <source>
        <dbReference type="ARBA" id="ARBA00022741"/>
    </source>
</evidence>
<evidence type="ECO:0000259" key="12">
    <source>
        <dbReference type="PROSITE" id="PS50893"/>
    </source>
</evidence>
<dbReference type="InterPro" id="IPR003593">
    <property type="entry name" value="AAA+_ATPase"/>
</dbReference>
<dbReference type="PANTHER" id="PTHR42798:SF7">
    <property type="entry name" value="ALPHA-D-RIBOSE 1-METHYLPHOSPHONATE 5-TRIPHOSPHATE SYNTHASE SUBUNIT PHNL"/>
    <property type="match status" value="1"/>
</dbReference>
<evidence type="ECO:0000256" key="5">
    <source>
        <dbReference type="ARBA" id="ARBA00022692"/>
    </source>
</evidence>
<evidence type="ECO:0000256" key="4">
    <source>
        <dbReference type="ARBA" id="ARBA00022519"/>
    </source>
</evidence>